<proteinExistence type="predicted"/>
<protein>
    <submittedName>
        <fullName evidence="2">DUF2252 domain-containing protein</fullName>
    </submittedName>
</protein>
<dbReference type="AlphaFoldDB" id="A0A951QAJ7"/>
<reference evidence="2" key="1">
    <citation type="submission" date="2021-05" db="EMBL/GenBank/DDBJ databases">
        <authorList>
            <person name="Pietrasiak N."/>
            <person name="Ward R."/>
            <person name="Stajich J.E."/>
            <person name="Kurbessoian T."/>
        </authorList>
    </citation>
    <scope>NUCLEOTIDE SEQUENCE</scope>
    <source>
        <strain evidence="2">UHER 2000/2452</strain>
    </source>
</reference>
<comment type="caution">
    <text evidence="2">The sequence shown here is derived from an EMBL/GenBank/DDBJ whole genome shotgun (WGS) entry which is preliminary data.</text>
</comment>
<reference evidence="2" key="2">
    <citation type="journal article" date="2022" name="Microbiol. Resour. Announc.">
        <title>Metagenome Sequencing to Explore Phylogenomics of Terrestrial Cyanobacteria.</title>
        <authorList>
            <person name="Ward R.D."/>
            <person name="Stajich J.E."/>
            <person name="Johansen J.R."/>
            <person name="Huntemann M."/>
            <person name="Clum A."/>
            <person name="Foster B."/>
            <person name="Foster B."/>
            <person name="Roux S."/>
            <person name="Palaniappan K."/>
            <person name="Varghese N."/>
            <person name="Mukherjee S."/>
            <person name="Reddy T.B.K."/>
            <person name="Daum C."/>
            <person name="Copeland A."/>
            <person name="Chen I.A."/>
            <person name="Ivanova N.N."/>
            <person name="Kyrpides N.C."/>
            <person name="Shapiro N."/>
            <person name="Eloe-Fadrosh E.A."/>
            <person name="Pietrasiak N."/>
        </authorList>
    </citation>
    <scope>NUCLEOTIDE SEQUENCE</scope>
    <source>
        <strain evidence="2">UHER 2000/2452</strain>
    </source>
</reference>
<dbReference type="InterPro" id="IPR018721">
    <property type="entry name" value="DUF2252"/>
</dbReference>
<feature type="region of interest" description="Disordered" evidence="1">
    <location>
        <begin position="1"/>
        <end position="32"/>
    </location>
</feature>
<dbReference type="PANTHER" id="PTHR39441:SF1">
    <property type="entry name" value="DUF2252 DOMAIN-CONTAINING PROTEIN"/>
    <property type="match status" value="1"/>
</dbReference>
<evidence type="ECO:0000256" key="1">
    <source>
        <dbReference type="SAM" id="MobiDB-lite"/>
    </source>
</evidence>
<sequence length="465" mass="51690">MAKKLGSTVASALTSSERHLSPTDRLSAGKALRNTVPRSAHAEWKTGDDRPDPIALLEESNQGRLPNLVPIRYGRMVKSPFTFLRGSAVIMASDLATTPVIGLRVQACGDCHLLNFGGFATPERNLVFDVNDFDETLPAPWEWDVKRLAASFVVAARSVKMSDKNGQEAARSAVQSYREHMGQYARMSPLEVWYSRIDAKVVREFAEGAGHLTRVEQQVAKALTRTSAQALPKLSEVVHGQWRMTDSPPLMYHLPPDDLLEDEIESVYQHYRETLRDDLNVLLDRYRLVDIAIKVVGVGSVGTRCVVALLMTDGNDPLFLQMKEARTSVLEPYVGSSAYQNQGQRIVAGQRLMQAASDMFLGWTKSDRGHDFYVRQLRDMKTSVDIEKLSTSEFTAYGALCGWALARAHARSGDPAMISGYLGKSDEFDRAIAEFALAYANQTERDHKTLKDAVKSGRIKAIEEH</sequence>
<organism evidence="2 3">
    <name type="scientific">Drouetiella hepatica Uher 2000/2452</name>
    <dbReference type="NCBI Taxonomy" id="904376"/>
    <lineage>
        <taxon>Bacteria</taxon>
        <taxon>Bacillati</taxon>
        <taxon>Cyanobacteriota</taxon>
        <taxon>Cyanophyceae</taxon>
        <taxon>Oculatellales</taxon>
        <taxon>Oculatellaceae</taxon>
        <taxon>Drouetiella</taxon>
    </lineage>
</organism>
<dbReference type="PANTHER" id="PTHR39441">
    <property type="entry name" value="DUF2252 DOMAIN-CONTAINING PROTEIN"/>
    <property type="match status" value="1"/>
</dbReference>
<gene>
    <name evidence="2" type="ORF">KME15_06390</name>
</gene>
<name>A0A951QAJ7_9CYAN</name>
<dbReference type="Proteomes" id="UP000757435">
    <property type="component" value="Unassembled WGS sequence"/>
</dbReference>
<dbReference type="EMBL" id="JAHHHD010000004">
    <property type="protein sequence ID" value="MBW4658284.1"/>
    <property type="molecule type" value="Genomic_DNA"/>
</dbReference>
<accession>A0A951QAJ7</accession>
<dbReference type="Pfam" id="PF10009">
    <property type="entry name" value="DUF2252"/>
    <property type="match status" value="1"/>
</dbReference>
<evidence type="ECO:0000313" key="2">
    <source>
        <dbReference type="EMBL" id="MBW4658284.1"/>
    </source>
</evidence>
<evidence type="ECO:0000313" key="3">
    <source>
        <dbReference type="Proteomes" id="UP000757435"/>
    </source>
</evidence>